<proteinExistence type="inferred from homology"/>
<dbReference type="InterPro" id="IPR027417">
    <property type="entry name" value="P-loop_NTPase"/>
</dbReference>
<evidence type="ECO:0000256" key="9">
    <source>
        <dbReference type="ARBA" id="ARBA00048090"/>
    </source>
</evidence>
<dbReference type="GO" id="GO:0046316">
    <property type="term" value="F:gluconokinase activity"/>
    <property type="evidence" value="ECO:0007669"/>
    <property type="project" value="UniProtKB-EC"/>
</dbReference>
<dbReference type="FunFam" id="3.40.50.300:FF:000522">
    <property type="entry name" value="Gluconokinase"/>
    <property type="match status" value="1"/>
</dbReference>
<keyword evidence="6 10" id="KW-0418">Kinase</keyword>
<dbReference type="EMBL" id="CADCUL010000096">
    <property type="protein sequence ID" value="CAA9373890.1"/>
    <property type="molecule type" value="Genomic_DNA"/>
</dbReference>
<sequence>MSTTHIVVMGVSGTGKTTVAKALTEQLDAVFAEGDDFHPPGNVEKMTAGTPLTDDDRWPWLRSLAAWTREQAEDGRSTVITCSALRRVYRDILRTGSAETFFVHLDAPEDVLLERMASRQHYMPPSLLRSQLDTLERLGADEHGVTVDSTRAPEQVVDDALAAARR</sequence>
<dbReference type="NCBIfam" id="TIGR01313">
    <property type="entry name" value="therm_gnt_kin"/>
    <property type="match status" value="1"/>
</dbReference>
<comment type="similarity">
    <text evidence="2 10">Belongs to the gluconokinase GntK/GntV family.</text>
</comment>
<comment type="catalytic activity">
    <reaction evidence="9 10">
        <text>D-gluconate + ATP = 6-phospho-D-gluconate + ADP + H(+)</text>
        <dbReference type="Rhea" id="RHEA:19433"/>
        <dbReference type="ChEBI" id="CHEBI:15378"/>
        <dbReference type="ChEBI" id="CHEBI:18391"/>
        <dbReference type="ChEBI" id="CHEBI:30616"/>
        <dbReference type="ChEBI" id="CHEBI:58759"/>
        <dbReference type="ChEBI" id="CHEBI:456216"/>
        <dbReference type="EC" id="2.7.1.12"/>
    </reaction>
</comment>
<keyword evidence="4 10" id="KW-0808">Transferase</keyword>
<dbReference type="AlphaFoldDB" id="A0A6J4N1K2"/>
<evidence type="ECO:0000256" key="1">
    <source>
        <dbReference type="ARBA" id="ARBA00004761"/>
    </source>
</evidence>
<evidence type="ECO:0000256" key="4">
    <source>
        <dbReference type="ARBA" id="ARBA00022679"/>
    </source>
</evidence>
<dbReference type="EC" id="2.7.1.12" evidence="3 10"/>
<evidence type="ECO:0000256" key="8">
    <source>
        <dbReference type="ARBA" id="ARBA00023064"/>
    </source>
</evidence>
<dbReference type="Gene3D" id="3.40.50.300">
    <property type="entry name" value="P-loop containing nucleotide triphosphate hydrolases"/>
    <property type="match status" value="1"/>
</dbReference>
<dbReference type="InterPro" id="IPR006001">
    <property type="entry name" value="Therm_gnt_kin"/>
</dbReference>
<dbReference type="GO" id="GO:0005524">
    <property type="term" value="F:ATP binding"/>
    <property type="evidence" value="ECO:0007669"/>
    <property type="project" value="UniProtKB-KW"/>
</dbReference>
<dbReference type="CDD" id="cd02021">
    <property type="entry name" value="GntK"/>
    <property type="match status" value="1"/>
</dbReference>
<keyword evidence="8" id="KW-0311">Gluconate utilization</keyword>
<protein>
    <recommendedName>
        <fullName evidence="3 10">Gluconokinase</fullName>
        <ecNumber evidence="3 10">2.7.1.12</ecNumber>
    </recommendedName>
</protein>
<reference evidence="11" key="1">
    <citation type="submission" date="2020-02" db="EMBL/GenBank/DDBJ databases">
        <authorList>
            <person name="Meier V. D."/>
        </authorList>
    </citation>
    <scope>NUCLEOTIDE SEQUENCE</scope>
    <source>
        <strain evidence="11">AVDCRST_MAG21</strain>
    </source>
</reference>
<accession>A0A6J4N1K2</accession>
<evidence type="ECO:0000256" key="10">
    <source>
        <dbReference type="RuleBase" id="RU363066"/>
    </source>
</evidence>
<dbReference type="Pfam" id="PF13671">
    <property type="entry name" value="AAA_33"/>
    <property type="match status" value="1"/>
</dbReference>
<dbReference type="SUPFAM" id="SSF52540">
    <property type="entry name" value="P-loop containing nucleoside triphosphate hydrolases"/>
    <property type="match status" value="1"/>
</dbReference>
<name>A0A6J4N1K2_9ACTN</name>
<comment type="pathway">
    <text evidence="1">Carbohydrate acid metabolism.</text>
</comment>
<dbReference type="GO" id="GO:0019521">
    <property type="term" value="P:D-gluconate metabolic process"/>
    <property type="evidence" value="ECO:0007669"/>
    <property type="project" value="UniProtKB-KW"/>
</dbReference>
<organism evidence="11">
    <name type="scientific">uncultured Nocardioidaceae bacterium</name>
    <dbReference type="NCBI Taxonomy" id="253824"/>
    <lineage>
        <taxon>Bacteria</taxon>
        <taxon>Bacillati</taxon>
        <taxon>Actinomycetota</taxon>
        <taxon>Actinomycetes</taxon>
        <taxon>Propionibacteriales</taxon>
        <taxon>Nocardioidaceae</taxon>
        <taxon>environmental samples</taxon>
    </lineage>
</organism>
<evidence type="ECO:0000256" key="6">
    <source>
        <dbReference type="ARBA" id="ARBA00022777"/>
    </source>
</evidence>
<keyword evidence="5 10" id="KW-0547">Nucleotide-binding</keyword>
<keyword evidence="7 10" id="KW-0067">ATP-binding</keyword>
<evidence type="ECO:0000256" key="5">
    <source>
        <dbReference type="ARBA" id="ARBA00022741"/>
    </source>
</evidence>
<evidence type="ECO:0000256" key="2">
    <source>
        <dbReference type="ARBA" id="ARBA00008420"/>
    </source>
</evidence>
<dbReference type="PANTHER" id="PTHR43442:SF3">
    <property type="entry name" value="GLUCONOKINASE-RELATED"/>
    <property type="match status" value="1"/>
</dbReference>
<dbReference type="GO" id="GO:0005737">
    <property type="term" value="C:cytoplasm"/>
    <property type="evidence" value="ECO:0007669"/>
    <property type="project" value="TreeGrafter"/>
</dbReference>
<evidence type="ECO:0000256" key="7">
    <source>
        <dbReference type="ARBA" id="ARBA00022840"/>
    </source>
</evidence>
<evidence type="ECO:0000256" key="3">
    <source>
        <dbReference type="ARBA" id="ARBA00012054"/>
    </source>
</evidence>
<gene>
    <name evidence="11" type="ORF">AVDCRST_MAG21-905</name>
</gene>
<dbReference type="PANTHER" id="PTHR43442">
    <property type="entry name" value="GLUCONOKINASE-RELATED"/>
    <property type="match status" value="1"/>
</dbReference>
<evidence type="ECO:0000313" key="11">
    <source>
        <dbReference type="EMBL" id="CAA9373890.1"/>
    </source>
</evidence>